<feature type="chain" id="PRO_5044307297" description="Lipoprotein" evidence="2">
    <location>
        <begin position="20"/>
        <end position="293"/>
    </location>
</feature>
<feature type="compositionally biased region" description="Gly residues" evidence="1">
    <location>
        <begin position="25"/>
        <end position="34"/>
    </location>
</feature>
<dbReference type="AlphaFoldDB" id="A0AB39QAL9"/>
<organism evidence="3">
    <name type="scientific">Streptomyces sp. R28</name>
    <dbReference type="NCBI Taxonomy" id="3238628"/>
    <lineage>
        <taxon>Bacteria</taxon>
        <taxon>Bacillati</taxon>
        <taxon>Actinomycetota</taxon>
        <taxon>Actinomycetes</taxon>
        <taxon>Kitasatosporales</taxon>
        <taxon>Streptomycetaceae</taxon>
        <taxon>Streptomyces</taxon>
    </lineage>
</organism>
<accession>A0AB39QAL9</accession>
<evidence type="ECO:0008006" key="4">
    <source>
        <dbReference type="Google" id="ProtNLM"/>
    </source>
</evidence>
<evidence type="ECO:0000313" key="3">
    <source>
        <dbReference type="EMBL" id="XDQ39699.1"/>
    </source>
</evidence>
<evidence type="ECO:0000256" key="1">
    <source>
        <dbReference type="SAM" id="MobiDB-lite"/>
    </source>
</evidence>
<feature type="region of interest" description="Disordered" evidence="1">
    <location>
        <begin position="25"/>
        <end position="45"/>
    </location>
</feature>
<gene>
    <name evidence="3" type="ORF">AB5J49_43640</name>
</gene>
<dbReference type="PROSITE" id="PS51257">
    <property type="entry name" value="PROKAR_LIPOPROTEIN"/>
    <property type="match status" value="1"/>
</dbReference>
<proteinExistence type="predicted"/>
<dbReference type="RefSeq" id="WP_369174418.1">
    <property type="nucleotide sequence ID" value="NZ_CP163439.1"/>
</dbReference>
<protein>
    <recommendedName>
        <fullName evidence="4">Lipoprotein</fullName>
    </recommendedName>
</protein>
<evidence type="ECO:0000256" key="2">
    <source>
        <dbReference type="SAM" id="SignalP"/>
    </source>
</evidence>
<feature type="signal peptide" evidence="2">
    <location>
        <begin position="1"/>
        <end position="19"/>
    </location>
</feature>
<keyword evidence="2" id="KW-0732">Signal</keyword>
<reference evidence="3" key="1">
    <citation type="submission" date="2024-07" db="EMBL/GenBank/DDBJ databases">
        <authorList>
            <person name="Yu S.T."/>
        </authorList>
    </citation>
    <scope>NUCLEOTIDE SEQUENCE</scope>
    <source>
        <strain evidence="3">R28</strain>
    </source>
</reference>
<sequence length="293" mass="30950">MRTSTSRTVQLLTALGLLAAGCGASSGSGSGSAGSGESEPAPDTRTRALKVAKAWDSSPAAETWREGYYPMADPVRLPEDAFHNEADKEAYISENFVLRGDLPETPKKDAKVTWQDGDSLTLPLMGAREAYEKLDNNDSPAPRLTVTGAKLSETTLATSRGPATVPVWLFTLKGYDTPLRQVALTPSKPPKPPIGPVDQVSADLWELNKLVEVAADGRSVTVLAHHGACDDGPAVDVLETDGSVVLSGHIVGTADGPCTLQLLAKKVTVKLDRPLGDRILLDAFTGRPVRGTD</sequence>
<dbReference type="EMBL" id="CP163439">
    <property type="protein sequence ID" value="XDQ39699.1"/>
    <property type="molecule type" value="Genomic_DNA"/>
</dbReference>
<name>A0AB39QAL9_9ACTN</name>